<reference evidence="1 2" key="1">
    <citation type="submission" date="2018-05" db="EMBL/GenBank/DDBJ databases">
        <title>Freshwater and sediment microbial communities from various areas in North America, analyzing microbe dynamics in response to fracking.</title>
        <authorList>
            <person name="Lamendella R."/>
        </authorList>
    </citation>
    <scope>NUCLEOTIDE SEQUENCE [LARGE SCALE GENOMIC DNA]</scope>
    <source>
        <strain evidence="1 2">DB-3</strain>
    </source>
</reference>
<dbReference type="EMBL" id="QGTZ01000003">
    <property type="protein sequence ID" value="PWW43222.1"/>
    <property type="molecule type" value="Genomic_DNA"/>
</dbReference>
<dbReference type="AlphaFoldDB" id="A0A855XY06"/>
<organism evidence="1 2">
    <name type="scientific">Paenibacillus pabuli</name>
    <dbReference type="NCBI Taxonomy" id="1472"/>
    <lineage>
        <taxon>Bacteria</taxon>
        <taxon>Bacillati</taxon>
        <taxon>Bacillota</taxon>
        <taxon>Bacilli</taxon>
        <taxon>Bacillales</taxon>
        <taxon>Paenibacillaceae</taxon>
        <taxon>Paenibacillus</taxon>
    </lineage>
</organism>
<protein>
    <submittedName>
        <fullName evidence="1">Uncharacterized protein</fullName>
    </submittedName>
</protein>
<gene>
    <name evidence="1" type="ORF">DET56_103270</name>
</gene>
<sequence>MADPRWIHRVETEPVGELQRRVWNQAFHDSGSEHTAINLYVRSGFHVDYTDYLEQPVPLVSDQLLETLILYCPHLKRRATVLTDKERMTQETYWAIHPPALASVLSPHTRRRMDGSLERIVLKQEFPEVPLFQLMEMRETVIIVNLALAESMLRRDVTGVQFIPLELEQTN</sequence>
<name>A0A855XY06_9BACL</name>
<proteinExistence type="predicted"/>
<dbReference type="Proteomes" id="UP000247078">
    <property type="component" value="Unassembled WGS sequence"/>
</dbReference>
<dbReference type="RefSeq" id="WP_109998809.1">
    <property type="nucleotide sequence ID" value="NZ_QGTZ01000003.1"/>
</dbReference>
<accession>A0A855XY06</accession>
<evidence type="ECO:0000313" key="2">
    <source>
        <dbReference type="Proteomes" id="UP000247078"/>
    </source>
</evidence>
<comment type="caution">
    <text evidence="1">The sequence shown here is derived from an EMBL/GenBank/DDBJ whole genome shotgun (WGS) entry which is preliminary data.</text>
</comment>
<evidence type="ECO:0000313" key="1">
    <source>
        <dbReference type="EMBL" id="PWW43222.1"/>
    </source>
</evidence>